<name>A0A1G4IEE1_TRYEQ</name>
<reference evidence="8" key="1">
    <citation type="submission" date="2016-09" db="EMBL/GenBank/DDBJ databases">
        <authorList>
            <person name="Hebert L."/>
            <person name="Moumen B."/>
        </authorList>
    </citation>
    <scope>NUCLEOTIDE SEQUENCE [LARGE SCALE GENOMIC DNA]</scope>
    <source>
        <strain evidence="8">OVI</strain>
    </source>
</reference>
<evidence type="ECO:0000256" key="3">
    <source>
        <dbReference type="ARBA" id="ARBA00022801"/>
    </source>
</evidence>
<dbReference type="InterPro" id="IPR011011">
    <property type="entry name" value="Znf_FYVE_PHD"/>
</dbReference>
<dbReference type="SMART" id="SM00487">
    <property type="entry name" value="DEXDc"/>
    <property type="match status" value="1"/>
</dbReference>
<comment type="caution">
    <text evidence="8">The sequence shown here is derived from an EMBL/GenBank/DDBJ whole genome shotgun (WGS) entry which is preliminary data.</text>
</comment>
<dbReference type="CDD" id="cd15568">
    <property type="entry name" value="PHD5_NSD"/>
    <property type="match status" value="1"/>
</dbReference>
<dbReference type="PANTHER" id="PTHR10799">
    <property type="entry name" value="SNF2/RAD54 HELICASE FAMILY"/>
    <property type="match status" value="1"/>
</dbReference>
<dbReference type="InterPro" id="IPR001650">
    <property type="entry name" value="Helicase_C-like"/>
</dbReference>
<feature type="region of interest" description="Disordered" evidence="5">
    <location>
        <begin position="696"/>
        <end position="723"/>
    </location>
</feature>
<dbReference type="Gene3D" id="3.40.50.10810">
    <property type="entry name" value="Tandem AAA-ATPase domain"/>
    <property type="match status" value="1"/>
</dbReference>
<dbReference type="Proteomes" id="UP000195570">
    <property type="component" value="Unassembled WGS sequence"/>
</dbReference>
<evidence type="ECO:0000259" key="7">
    <source>
        <dbReference type="PROSITE" id="PS51194"/>
    </source>
</evidence>
<feature type="compositionally biased region" description="Basic and acidic residues" evidence="5">
    <location>
        <begin position="701"/>
        <end position="723"/>
    </location>
</feature>
<accession>A0A1G4IEE1</accession>
<dbReference type="Pfam" id="PF00176">
    <property type="entry name" value="SNF2-rel_dom"/>
    <property type="match status" value="1"/>
</dbReference>
<dbReference type="CDD" id="cd17919">
    <property type="entry name" value="DEXHc_Snf"/>
    <property type="match status" value="1"/>
</dbReference>
<dbReference type="InterPro" id="IPR013083">
    <property type="entry name" value="Znf_RING/FYVE/PHD"/>
</dbReference>
<dbReference type="PROSITE" id="PS51192">
    <property type="entry name" value="HELICASE_ATP_BIND_1"/>
    <property type="match status" value="1"/>
</dbReference>
<keyword evidence="2" id="KW-0863">Zinc-finger</keyword>
<gene>
    <name evidence="8" type="ORF">TEOVI_000223200</name>
</gene>
<dbReference type="InterPro" id="IPR055198">
    <property type="entry name" value="NSD_PHD"/>
</dbReference>
<evidence type="ECO:0000313" key="9">
    <source>
        <dbReference type="Proteomes" id="UP000195570"/>
    </source>
</evidence>
<dbReference type="PROSITE" id="PS51194">
    <property type="entry name" value="HELICASE_CTER"/>
    <property type="match status" value="1"/>
</dbReference>
<dbReference type="InterPro" id="IPR000330">
    <property type="entry name" value="SNF2_N"/>
</dbReference>
<dbReference type="SMART" id="SM00490">
    <property type="entry name" value="HELICc"/>
    <property type="match status" value="1"/>
</dbReference>
<dbReference type="Pfam" id="PF00271">
    <property type="entry name" value="Helicase_C"/>
    <property type="match status" value="1"/>
</dbReference>
<dbReference type="EMBL" id="CZPT02001506">
    <property type="protein sequence ID" value="SCU70658.1"/>
    <property type="molecule type" value="Genomic_DNA"/>
</dbReference>
<evidence type="ECO:0000256" key="4">
    <source>
        <dbReference type="ARBA" id="ARBA00022833"/>
    </source>
</evidence>
<dbReference type="AlphaFoldDB" id="A0A1G4IEE1"/>
<dbReference type="VEuPathDB" id="TriTrypDB:TEOVI_000223200"/>
<sequence>MKFENPVAAFLESRNPARASLKRNRTFVDFSALNSEAETPVADVGASDHDVTSLVGAAEEEDWTNVATVSSSPVKVLLLPDDGEEEEEELRLLLGDRGKVFVRPKDPPVRQESSTDVTSEENDVANVSADVDDKVKQNQVSLGDVLWEKLSNADREELAERFEQQFLWELSKDVELACTYQPFFTSKTMRLIQDGVQSSQFLPPKILSRETTNSPDGYVLRPYQFDGVQFLVNRFHSGMPSVLGDDMGLGKTAQVSAFLNGLKTLYNVGGPHLIVVPLNTVTGWARELSRWAPTLHVVSYNGDGKERAMLRGGRGSKRGVFVTTPAILRRDRGFFCKRSWVVAVVDEAHMLKESTATISHVARRITACFRLAMTGTPIQNSVKEVWSIMMFLYPSFCALYERNGGDTISAANNCAKLLQHVMLRRTKSNTDLGIPPRVDEPVIMVEPTRIQRALLLRMTERALREDGGVFQNHLAHQRVICSHPLALRLLTMEGRDSLTRVEDRLSACGISLDERSIIAPSGKMIELDRMLREFHMNGHRCLIFSNFTCVLDLLQGLCILRDYSHERIDGSAQRVERELSMARFNGPASKVFVFLISTMSGGVGITLTGADIVILFDANFNPQMDRQAADRAHRIGQTRTVRVFRLCCKETVEERIQDIALRRLSLGEFVVDGAAVGDDNSATEIPGSYIQQLFSTSTNGENREEHWSVGSKDHRDGLTEEQQGMKKDDPVVIDSGAGEGVESAQVPFVSPQDQSNAEDDAIVDDILRMEAGGASTMLSAKPIGRVARVTIGVTHECFVCGEGMRPLQPLFHCSWCTKAYHAECANERVLPEGVSAPRNWTCPRHRCDLCEKVATTDGALFMCYECPAALCFDCLDKDYLDLDNDGVNFLHIHRNYPGMETEGMDVRRNVYYIRCFRCSGVLSSSSTSVSGSTEEDTTSIDGSFSESH</sequence>
<evidence type="ECO:0000256" key="1">
    <source>
        <dbReference type="ARBA" id="ARBA00022723"/>
    </source>
</evidence>
<evidence type="ECO:0000256" key="2">
    <source>
        <dbReference type="ARBA" id="ARBA00022771"/>
    </source>
</evidence>
<dbReference type="GO" id="GO:0008270">
    <property type="term" value="F:zinc ion binding"/>
    <property type="evidence" value="ECO:0007669"/>
    <property type="project" value="UniProtKB-KW"/>
</dbReference>
<feature type="region of interest" description="Disordered" evidence="5">
    <location>
        <begin position="922"/>
        <end position="948"/>
    </location>
</feature>
<proteinExistence type="predicted"/>
<dbReference type="InterPro" id="IPR027417">
    <property type="entry name" value="P-loop_NTPase"/>
</dbReference>
<dbReference type="GeneID" id="92376172"/>
<dbReference type="GO" id="GO:0005524">
    <property type="term" value="F:ATP binding"/>
    <property type="evidence" value="ECO:0007669"/>
    <property type="project" value="InterPro"/>
</dbReference>
<dbReference type="CDD" id="cd19757">
    <property type="entry name" value="Bbox1"/>
    <property type="match status" value="1"/>
</dbReference>
<dbReference type="SUPFAM" id="SSF57903">
    <property type="entry name" value="FYVE/PHD zinc finger"/>
    <property type="match status" value="1"/>
</dbReference>
<dbReference type="InterPro" id="IPR014001">
    <property type="entry name" value="Helicase_ATP-bd"/>
</dbReference>
<keyword evidence="3" id="KW-0378">Hydrolase</keyword>
<dbReference type="RefSeq" id="XP_067081431.1">
    <property type="nucleotide sequence ID" value="XM_067225330.1"/>
</dbReference>
<keyword evidence="1" id="KW-0479">Metal-binding</keyword>
<evidence type="ECO:0000256" key="5">
    <source>
        <dbReference type="SAM" id="MobiDB-lite"/>
    </source>
</evidence>
<dbReference type="CDD" id="cd18793">
    <property type="entry name" value="SF2_C_SNF"/>
    <property type="match status" value="1"/>
</dbReference>
<organism evidence="8 9">
    <name type="scientific">Trypanosoma equiperdum</name>
    <dbReference type="NCBI Taxonomy" id="5694"/>
    <lineage>
        <taxon>Eukaryota</taxon>
        <taxon>Discoba</taxon>
        <taxon>Euglenozoa</taxon>
        <taxon>Kinetoplastea</taxon>
        <taxon>Metakinetoplastina</taxon>
        <taxon>Trypanosomatida</taxon>
        <taxon>Trypanosomatidae</taxon>
        <taxon>Trypanosoma</taxon>
    </lineage>
</organism>
<dbReference type="Gene3D" id="3.30.40.10">
    <property type="entry name" value="Zinc/RING finger domain, C3HC4 (zinc finger)"/>
    <property type="match status" value="1"/>
</dbReference>
<dbReference type="SUPFAM" id="SSF52540">
    <property type="entry name" value="P-loop containing nucleoside triphosphate hydrolases"/>
    <property type="match status" value="2"/>
</dbReference>
<feature type="compositionally biased region" description="Low complexity" evidence="5">
    <location>
        <begin position="922"/>
        <end position="932"/>
    </location>
</feature>
<evidence type="ECO:0000313" key="8">
    <source>
        <dbReference type="EMBL" id="SCU70658.1"/>
    </source>
</evidence>
<dbReference type="InterPro" id="IPR001965">
    <property type="entry name" value="Znf_PHD"/>
</dbReference>
<dbReference type="GO" id="GO:0016787">
    <property type="term" value="F:hydrolase activity"/>
    <property type="evidence" value="ECO:0007669"/>
    <property type="project" value="UniProtKB-KW"/>
</dbReference>
<protein>
    <submittedName>
        <fullName evidence="8">Transcription activator, putative</fullName>
    </submittedName>
</protein>
<dbReference type="InterPro" id="IPR038718">
    <property type="entry name" value="SNF2-like_sf"/>
</dbReference>
<keyword evidence="9" id="KW-1185">Reference proteome</keyword>
<dbReference type="Gene3D" id="3.40.50.300">
    <property type="entry name" value="P-loop containing nucleotide triphosphate hydrolases"/>
    <property type="match status" value="1"/>
</dbReference>
<dbReference type="SMART" id="SM00249">
    <property type="entry name" value="PHD"/>
    <property type="match status" value="1"/>
</dbReference>
<keyword evidence="4" id="KW-0862">Zinc</keyword>
<feature type="domain" description="Helicase C-terminal" evidence="7">
    <location>
        <begin position="526"/>
        <end position="677"/>
    </location>
</feature>
<feature type="domain" description="Helicase ATP-binding" evidence="6">
    <location>
        <begin position="232"/>
        <end position="395"/>
    </location>
</feature>
<evidence type="ECO:0000259" key="6">
    <source>
        <dbReference type="PROSITE" id="PS51192"/>
    </source>
</evidence>
<dbReference type="Pfam" id="PF22908">
    <property type="entry name" value="PHD_NSD"/>
    <property type="match status" value="1"/>
</dbReference>
<feature type="region of interest" description="Disordered" evidence="5">
    <location>
        <begin position="103"/>
        <end position="123"/>
    </location>
</feature>
<dbReference type="InterPro" id="IPR049730">
    <property type="entry name" value="SNF2/RAD54-like_C"/>
</dbReference>